<evidence type="ECO:0000313" key="2">
    <source>
        <dbReference type="Proteomes" id="UP000245647"/>
    </source>
</evidence>
<name>A0A2U2P9Y2_9SPHI</name>
<comment type="caution">
    <text evidence="1">The sequence shown here is derived from an EMBL/GenBank/DDBJ whole genome shotgun (WGS) entry which is preliminary data.</text>
</comment>
<accession>A0A2U2P9Y2</accession>
<reference evidence="1 2" key="1">
    <citation type="submission" date="2018-04" db="EMBL/GenBank/DDBJ databases">
        <title>Pedobacter chongqingensis sp. nov., isolated from a rottenly hemp rope.</title>
        <authorList>
            <person name="Cai Y."/>
        </authorList>
    </citation>
    <scope>NUCLEOTIDE SEQUENCE [LARGE SCALE GENOMIC DNA]</scope>
    <source>
        <strain evidence="1 2">FJ4-8</strain>
    </source>
</reference>
<dbReference type="Proteomes" id="UP000245647">
    <property type="component" value="Unassembled WGS sequence"/>
</dbReference>
<sequence>MIFCAGKKRTFVRNPSRNVLPPPSAAQLLVREKLRLTNQTLLPLRSLIDETWESRKYTKKTAFGSAFASMMINGFDRFSSGVEIDYQNIRICRGTLNQAPGLRLDLNGTRLTVSWINRGFHARNTFFCRDEDEAILVLLFPKAKVCLICRNGEIRRDEQLKADLPSPLVGQQMHAWFFFTNQGSKRSSNSEYLGEIAVGF</sequence>
<organism evidence="1 2">
    <name type="scientific">Pararcticibacter amylolyticus</name>
    <dbReference type="NCBI Taxonomy" id="2173175"/>
    <lineage>
        <taxon>Bacteria</taxon>
        <taxon>Pseudomonadati</taxon>
        <taxon>Bacteroidota</taxon>
        <taxon>Sphingobacteriia</taxon>
        <taxon>Sphingobacteriales</taxon>
        <taxon>Sphingobacteriaceae</taxon>
        <taxon>Pararcticibacter</taxon>
    </lineage>
</organism>
<dbReference type="Pfam" id="PF19781">
    <property type="entry name" value="DUF6266"/>
    <property type="match status" value="1"/>
</dbReference>
<gene>
    <name evidence="1" type="ORF">DDR33_23595</name>
</gene>
<dbReference type="InterPro" id="IPR046233">
    <property type="entry name" value="DUF6266"/>
</dbReference>
<dbReference type="EMBL" id="QEAS01000031">
    <property type="protein sequence ID" value="PWG78192.1"/>
    <property type="molecule type" value="Genomic_DNA"/>
</dbReference>
<evidence type="ECO:0000313" key="1">
    <source>
        <dbReference type="EMBL" id="PWG78192.1"/>
    </source>
</evidence>
<protein>
    <submittedName>
        <fullName evidence="1">Uncharacterized protein</fullName>
    </submittedName>
</protein>
<dbReference type="AlphaFoldDB" id="A0A2U2P9Y2"/>
<proteinExistence type="predicted"/>
<keyword evidence="2" id="KW-1185">Reference proteome</keyword>